<dbReference type="KEGG" id="caby:Cabys_1854"/>
<reference evidence="10 13" key="2">
    <citation type="submission" date="2016-11" db="EMBL/GenBank/DDBJ databases">
        <title>Genomic analysis of Caldithrix abyssi and proposal of a novel bacterial phylum Caldithrichaeota.</title>
        <authorList>
            <person name="Kublanov I."/>
            <person name="Sigalova O."/>
            <person name="Gavrilov S."/>
            <person name="Lebedinsky A."/>
            <person name="Ivanova N."/>
            <person name="Daum C."/>
            <person name="Reddy T."/>
            <person name="Klenk H.P."/>
            <person name="Goker M."/>
            <person name="Reva O."/>
            <person name="Miroshnichenko M."/>
            <person name="Kyprides N."/>
            <person name="Woyke T."/>
            <person name="Gelfand M."/>
        </authorList>
    </citation>
    <scope>NUCLEOTIDE SEQUENCE [LARGE SCALE GENOMIC DNA]</scope>
    <source>
        <strain evidence="10 13">LF13</strain>
    </source>
</reference>
<evidence type="ECO:0000313" key="10">
    <source>
        <dbReference type="EMBL" id="APF18603.1"/>
    </source>
</evidence>
<evidence type="ECO:0000256" key="5">
    <source>
        <dbReference type="ARBA" id="ARBA00022927"/>
    </source>
</evidence>
<evidence type="ECO:0000256" key="3">
    <source>
        <dbReference type="ARBA" id="ARBA00022475"/>
    </source>
</evidence>
<keyword evidence="3 9" id="KW-1003">Cell membrane</keyword>
<dbReference type="NCBIfam" id="TIGR01411">
    <property type="entry name" value="tatAE"/>
    <property type="match status" value="1"/>
</dbReference>
<dbReference type="InParanoid" id="H1XSP3"/>
<dbReference type="Proteomes" id="UP000183868">
    <property type="component" value="Chromosome"/>
</dbReference>
<proteinExistence type="inferred from homology"/>
<dbReference type="PANTHER" id="PTHR42982">
    <property type="entry name" value="SEC-INDEPENDENT PROTEIN TRANSLOCASE PROTEIN TATA"/>
    <property type="match status" value="1"/>
</dbReference>
<keyword evidence="5 9" id="KW-0653">Protein transport</keyword>
<dbReference type="PANTHER" id="PTHR42982:SF1">
    <property type="entry name" value="SEC-INDEPENDENT PROTEIN TRANSLOCASE PROTEIN TATA"/>
    <property type="match status" value="1"/>
</dbReference>
<evidence type="ECO:0000256" key="2">
    <source>
        <dbReference type="ARBA" id="ARBA00022448"/>
    </source>
</evidence>
<keyword evidence="12" id="KW-1185">Reference proteome</keyword>
<dbReference type="GO" id="GO:0033281">
    <property type="term" value="C:TAT protein transport complex"/>
    <property type="evidence" value="ECO:0007669"/>
    <property type="project" value="UniProtKB-UniRule"/>
</dbReference>
<evidence type="ECO:0000256" key="4">
    <source>
        <dbReference type="ARBA" id="ARBA00022692"/>
    </source>
</evidence>
<dbReference type="FunCoup" id="H1XSP3">
    <property type="interactions" value="482"/>
</dbReference>
<keyword evidence="2 9" id="KW-0813">Transport</keyword>
<sequence>MNFGFTEILIIAFIVLLLFGGKKIPQLARSLGSSLQSFKKGIEDAEEKEDKN</sequence>
<dbReference type="Gene3D" id="1.20.5.3310">
    <property type="match status" value="1"/>
</dbReference>
<comment type="similarity">
    <text evidence="9">Belongs to the TatA/E family.</text>
</comment>
<protein>
    <recommendedName>
        <fullName evidence="9">Sec-independent protein translocase protein TatA</fullName>
    </recommendedName>
</protein>
<evidence type="ECO:0000256" key="9">
    <source>
        <dbReference type="HAMAP-Rule" id="MF_00236"/>
    </source>
</evidence>
<name>H1XSP3_CALAY</name>
<organism evidence="11 12">
    <name type="scientific">Caldithrix abyssi DSM 13497</name>
    <dbReference type="NCBI Taxonomy" id="880073"/>
    <lineage>
        <taxon>Bacteria</taxon>
        <taxon>Pseudomonadati</taxon>
        <taxon>Calditrichota</taxon>
        <taxon>Calditrichia</taxon>
        <taxon>Calditrichales</taxon>
        <taxon>Calditrichaceae</taxon>
        <taxon>Caldithrix</taxon>
    </lineage>
</organism>
<dbReference type="PaxDb" id="880073-Calab_2984"/>
<keyword evidence="7 9" id="KW-0811">Translocation</keyword>
<evidence type="ECO:0000313" key="13">
    <source>
        <dbReference type="Proteomes" id="UP000183868"/>
    </source>
</evidence>
<dbReference type="InterPro" id="IPR006312">
    <property type="entry name" value="TatA/E"/>
</dbReference>
<dbReference type="Pfam" id="PF02416">
    <property type="entry name" value="TatA_B_E"/>
    <property type="match status" value="1"/>
</dbReference>
<dbReference type="STRING" id="880073.Cabys_1854"/>
<evidence type="ECO:0000256" key="1">
    <source>
        <dbReference type="ARBA" id="ARBA00004162"/>
    </source>
</evidence>
<dbReference type="AlphaFoldDB" id="H1XSP3"/>
<dbReference type="GO" id="GO:0043953">
    <property type="term" value="P:protein transport by the Tat complex"/>
    <property type="evidence" value="ECO:0007669"/>
    <property type="project" value="UniProtKB-UniRule"/>
</dbReference>
<comment type="function">
    <text evidence="9">Part of the twin-arginine translocation (Tat) system that transports large folded proteins containing a characteristic twin-arginine motif in their signal peptide across membranes. TatA could form the protein-conducting channel of the Tat system.</text>
</comment>
<dbReference type="RefSeq" id="WP_006929947.1">
    <property type="nucleotide sequence ID" value="NZ_CM001402.1"/>
</dbReference>
<comment type="subcellular location">
    <subcellularLocation>
        <location evidence="1 9">Cell membrane</location>
        <topology evidence="1 9">Single-pass membrane protein</topology>
    </subcellularLocation>
</comment>
<keyword evidence="8 9" id="KW-0472">Membrane</keyword>
<dbReference type="InterPro" id="IPR003369">
    <property type="entry name" value="TatA/B/E"/>
</dbReference>
<dbReference type="HAMAP" id="MF_00236">
    <property type="entry name" value="TatA_E"/>
    <property type="match status" value="1"/>
</dbReference>
<evidence type="ECO:0000256" key="7">
    <source>
        <dbReference type="ARBA" id="ARBA00023010"/>
    </source>
</evidence>
<evidence type="ECO:0000256" key="6">
    <source>
        <dbReference type="ARBA" id="ARBA00022989"/>
    </source>
</evidence>
<dbReference type="EMBL" id="CM001402">
    <property type="protein sequence ID" value="EHO42591.1"/>
    <property type="molecule type" value="Genomic_DNA"/>
</dbReference>
<evidence type="ECO:0000313" key="12">
    <source>
        <dbReference type="Proteomes" id="UP000004671"/>
    </source>
</evidence>
<dbReference type="HOGENOM" id="CLU_086034_6_2_0"/>
<evidence type="ECO:0000313" key="11">
    <source>
        <dbReference type="EMBL" id="EHO42591.1"/>
    </source>
</evidence>
<dbReference type="GO" id="GO:0008320">
    <property type="term" value="F:protein transmembrane transporter activity"/>
    <property type="evidence" value="ECO:0007669"/>
    <property type="project" value="UniProtKB-UniRule"/>
</dbReference>
<comment type="subunit">
    <text evidence="9">Forms a complex with TatC.</text>
</comment>
<dbReference type="EMBL" id="CP018099">
    <property type="protein sequence ID" value="APF18603.1"/>
    <property type="molecule type" value="Genomic_DNA"/>
</dbReference>
<evidence type="ECO:0000256" key="8">
    <source>
        <dbReference type="ARBA" id="ARBA00023136"/>
    </source>
</evidence>
<dbReference type="Proteomes" id="UP000004671">
    <property type="component" value="Chromosome"/>
</dbReference>
<keyword evidence="4 9" id="KW-0812">Transmembrane</keyword>
<accession>H1XSP3</accession>
<gene>
    <name evidence="9 10" type="primary">tatA</name>
    <name evidence="10" type="ORF">Cabys_1854</name>
    <name evidence="11" type="ORF">Calab_2984</name>
</gene>
<keyword evidence="6 9" id="KW-1133">Transmembrane helix</keyword>
<dbReference type="OrthoDB" id="9813726at2"/>
<reference evidence="11 12" key="1">
    <citation type="submission" date="2011-09" db="EMBL/GenBank/DDBJ databases">
        <title>The permanent draft genome of Caldithrix abyssi DSM 13497.</title>
        <authorList>
            <consortium name="US DOE Joint Genome Institute (JGI-PGF)"/>
            <person name="Lucas S."/>
            <person name="Han J."/>
            <person name="Lapidus A."/>
            <person name="Bruce D."/>
            <person name="Goodwin L."/>
            <person name="Pitluck S."/>
            <person name="Peters L."/>
            <person name="Kyrpides N."/>
            <person name="Mavromatis K."/>
            <person name="Ivanova N."/>
            <person name="Mikhailova N."/>
            <person name="Chertkov O."/>
            <person name="Detter J.C."/>
            <person name="Tapia R."/>
            <person name="Han C."/>
            <person name="Land M."/>
            <person name="Hauser L."/>
            <person name="Markowitz V."/>
            <person name="Cheng J.-F."/>
            <person name="Hugenholtz P."/>
            <person name="Woyke T."/>
            <person name="Wu D."/>
            <person name="Spring S."/>
            <person name="Brambilla E."/>
            <person name="Klenk H.-P."/>
            <person name="Eisen J.A."/>
        </authorList>
    </citation>
    <scope>NUCLEOTIDE SEQUENCE [LARGE SCALE GENOMIC DNA]</scope>
    <source>
        <strain evidence="11 12">DSM 13497</strain>
    </source>
</reference>